<organism evidence="2 3">
    <name type="scientific">Synaphobranchus kaupii</name>
    <name type="common">Kaup's arrowtooth eel</name>
    <dbReference type="NCBI Taxonomy" id="118154"/>
    <lineage>
        <taxon>Eukaryota</taxon>
        <taxon>Metazoa</taxon>
        <taxon>Chordata</taxon>
        <taxon>Craniata</taxon>
        <taxon>Vertebrata</taxon>
        <taxon>Euteleostomi</taxon>
        <taxon>Actinopterygii</taxon>
        <taxon>Neopterygii</taxon>
        <taxon>Teleostei</taxon>
        <taxon>Anguilliformes</taxon>
        <taxon>Synaphobranchidae</taxon>
        <taxon>Synaphobranchus</taxon>
    </lineage>
</organism>
<evidence type="ECO:0000313" key="2">
    <source>
        <dbReference type="EMBL" id="KAJ8359148.1"/>
    </source>
</evidence>
<feature type="compositionally biased region" description="Polar residues" evidence="1">
    <location>
        <begin position="58"/>
        <end position="81"/>
    </location>
</feature>
<name>A0A9Q1IYZ8_SYNKA</name>
<dbReference type="AlphaFoldDB" id="A0A9Q1IYZ8"/>
<sequence>MKERDFMPNMERGKPATYTGDKKAKMAAKTNKKWPNLEANISILFCCKTRAIRGGDTLTRSAQVRPTGHQTTSQSYTSVKTTRVAVTKPGDSQTAEASLTLEELPSDTPSDAFASSQGLLSGTNAEQTQTTWQRQNEERPTESRPVSDKPEASSL</sequence>
<feature type="region of interest" description="Disordered" evidence="1">
    <location>
        <begin position="1"/>
        <end position="22"/>
    </location>
</feature>
<feature type="region of interest" description="Disordered" evidence="1">
    <location>
        <begin position="58"/>
        <end position="155"/>
    </location>
</feature>
<accession>A0A9Q1IYZ8</accession>
<proteinExistence type="predicted"/>
<reference evidence="2" key="1">
    <citation type="journal article" date="2023" name="Science">
        <title>Genome structures resolve the early diversification of teleost fishes.</title>
        <authorList>
            <person name="Parey E."/>
            <person name="Louis A."/>
            <person name="Montfort J."/>
            <person name="Bouchez O."/>
            <person name="Roques C."/>
            <person name="Iampietro C."/>
            <person name="Lluch J."/>
            <person name="Castinel A."/>
            <person name="Donnadieu C."/>
            <person name="Desvignes T."/>
            <person name="Floi Bucao C."/>
            <person name="Jouanno E."/>
            <person name="Wen M."/>
            <person name="Mejri S."/>
            <person name="Dirks R."/>
            <person name="Jansen H."/>
            <person name="Henkel C."/>
            <person name="Chen W.J."/>
            <person name="Zahm M."/>
            <person name="Cabau C."/>
            <person name="Klopp C."/>
            <person name="Thompson A.W."/>
            <person name="Robinson-Rechavi M."/>
            <person name="Braasch I."/>
            <person name="Lecointre G."/>
            <person name="Bobe J."/>
            <person name="Postlethwait J.H."/>
            <person name="Berthelot C."/>
            <person name="Roest Crollius H."/>
            <person name="Guiguen Y."/>
        </authorList>
    </citation>
    <scope>NUCLEOTIDE SEQUENCE</scope>
    <source>
        <strain evidence="2">WJC10195</strain>
    </source>
</reference>
<gene>
    <name evidence="2" type="ORF">SKAU_G00156730</name>
</gene>
<dbReference type="EMBL" id="JAINUF010000005">
    <property type="protein sequence ID" value="KAJ8359148.1"/>
    <property type="molecule type" value="Genomic_DNA"/>
</dbReference>
<protein>
    <submittedName>
        <fullName evidence="2">Uncharacterized protein</fullName>
    </submittedName>
</protein>
<comment type="caution">
    <text evidence="2">The sequence shown here is derived from an EMBL/GenBank/DDBJ whole genome shotgun (WGS) entry which is preliminary data.</text>
</comment>
<dbReference type="OrthoDB" id="8113027at2759"/>
<dbReference type="Proteomes" id="UP001152622">
    <property type="component" value="Chromosome 5"/>
</dbReference>
<keyword evidence="3" id="KW-1185">Reference proteome</keyword>
<evidence type="ECO:0000313" key="3">
    <source>
        <dbReference type="Proteomes" id="UP001152622"/>
    </source>
</evidence>
<feature type="compositionally biased region" description="Basic and acidic residues" evidence="1">
    <location>
        <begin position="135"/>
        <end position="155"/>
    </location>
</feature>
<feature type="compositionally biased region" description="Polar residues" evidence="1">
    <location>
        <begin position="107"/>
        <end position="134"/>
    </location>
</feature>
<evidence type="ECO:0000256" key="1">
    <source>
        <dbReference type="SAM" id="MobiDB-lite"/>
    </source>
</evidence>